<dbReference type="GO" id="GO:0016874">
    <property type="term" value="F:ligase activity"/>
    <property type="evidence" value="ECO:0007669"/>
    <property type="project" value="UniProtKB-KW"/>
</dbReference>
<dbReference type="Pfam" id="PF13535">
    <property type="entry name" value="ATP-grasp_4"/>
    <property type="match status" value="1"/>
</dbReference>
<organism evidence="6 7">
    <name type="scientific">Peterkaempfera bronchialis</name>
    <dbReference type="NCBI Taxonomy" id="2126346"/>
    <lineage>
        <taxon>Bacteria</taxon>
        <taxon>Bacillati</taxon>
        <taxon>Actinomycetota</taxon>
        <taxon>Actinomycetes</taxon>
        <taxon>Kitasatosporales</taxon>
        <taxon>Streptomycetaceae</taxon>
        <taxon>Peterkaempfera</taxon>
    </lineage>
</organism>
<keyword evidence="3 4" id="KW-0067">ATP-binding</keyword>
<evidence type="ECO:0000256" key="1">
    <source>
        <dbReference type="ARBA" id="ARBA00022598"/>
    </source>
</evidence>
<dbReference type="PANTHER" id="PTHR43585">
    <property type="entry name" value="FUMIPYRROLE BIOSYNTHESIS PROTEIN C"/>
    <property type="match status" value="1"/>
</dbReference>
<dbReference type="Pfam" id="PF18603">
    <property type="entry name" value="LAL_C2"/>
    <property type="match status" value="1"/>
</dbReference>
<dbReference type="Proteomes" id="UP000249340">
    <property type="component" value="Chromosome"/>
</dbReference>
<dbReference type="KEGG" id="stri:C7M71_004315"/>
<evidence type="ECO:0000256" key="3">
    <source>
        <dbReference type="ARBA" id="ARBA00022840"/>
    </source>
</evidence>
<dbReference type="EMBL" id="CP031264">
    <property type="protein sequence ID" value="AXI76793.1"/>
    <property type="molecule type" value="Genomic_DNA"/>
</dbReference>
<dbReference type="PROSITE" id="PS50975">
    <property type="entry name" value="ATP_GRASP"/>
    <property type="match status" value="1"/>
</dbReference>
<sequence>MPTVLVIGGAAPRESGFVRDICDRAMDQFRKRGVRVVLTDTRENLAAAPELTALADEVHELDFADVSACQDWAVAYARHSPVQAVVGYREYAAVSVASVAALLGVPGNPPEAVRLVRTKDECREHLRRHGFRQPELTVCASEEEAADFLRNHGPEVVVKPRRGSSSEGVSRVSDSAAVASAFRAAQDADGLALVEEFVHGREFSVEGLFTQGSPHVLAVTHKVLAPGGFVEMGHTMPAALAADEEAAVVSTVTRALRVIGLRRGHFHVECWVTESGVVLGEVHARQGGDWIHAMLEWCHPDLELYGQWLDDLLGVPSAGAPARATRGAAVRFLAPPTGVVTSVGGWSEVAGDPSVLAASCTLTVGSRIHPVTCNLDRHGAIVVGAEDAGLAEAKADLLRSSLRVEVRRP</sequence>
<dbReference type="Gene3D" id="3.30.470.20">
    <property type="entry name" value="ATP-grasp fold, B domain"/>
    <property type="match status" value="1"/>
</dbReference>
<dbReference type="InterPro" id="IPR041472">
    <property type="entry name" value="BL00235/CARNS1_N"/>
</dbReference>
<evidence type="ECO:0000259" key="5">
    <source>
        <dbReference type="PROSITE" id="PS50975"/>
    </source>
</evidence>
<dbReference type="Pfam" id="PF18130">
    <property type="entry name" value="ATPgrasp_N"/>
    <property type="match status" value="1"/>
</dbReference>
<dbReference type="InterPro" id="IPR040570">
    <property type="entry name" value="LAL_C2"/>
</dbReference>
<keyword evidence="1" id="KW-0436">Ligase</keyword>
<evidence type="ECO:0000256" key="4">
    <source>
        <dbReference type="PROSITE-ProRule" id="PRU00409"/>
    </source>
</evidence>
<dbReference type="AlphaFoldDB" id="A0A345SST8"/>
<dbReference type="GO" id="GO:0005524">
    <property type="term" value="F:ATP binding"/>
    <property type="evidence" value="ECO:0007669"/>
    <property type="project" value="UniProtKB-UniRule"/>
</dbReference>
<reference evidence="7" key="1">
    <citation type="submission" date="2018-07" db="EMBL/GenBank/DDBJ databases">
        <title>Streptacidiphilus bronchialis DSM 106435 chromosome.</title>
        <authorList>
            <person name="Batra D."/>
            <person name="Gulvik C.A."/>
        </authorList>
    </citation>
    <scope>NUCLEOTIDE SEQUENCE [LARGE SCALE GENOMIC DNA]</scope>
    <source>
        <strain evidence="7">DSM 106435</strain>
    </source>
</reference>
<keyword evidence="2 4" id="KW-0547">Nucleotide-binding</keyword>
<dbReference type="PANTHER" id="PTHR43585:SF2">
    <property type="entry name" value="ATP-GRASP ENZYME FSQD"/>
    <property type="match status" value="1"/>
</dbReference>
<dbReference type="OrthoDB" id="3852819at2"/>
<gene>
    <name evidence="6" type="ORF">C7M71_004315</name>
</gene>
<feature type="domain" description="ATP-grasp" evidence="5">
    <location>
        <begin position="123"/>
        <end position="313"/>
    </location>
</feature>
<evidence type="ECO:0000256" key="2">
    <source>
        <dbReference type="ARBA" id="ARBA00022741"/>
    </source>
</evidence>
<proteinExistence type="predicted"/>
<dbReference type="GO" id="GO:0046872">
    <property type="term" value="F:metal ion binding"/>
    <property type="evidence" value="ECO:0007669"/>
    <property type="project" value="InterPro"/>
</dbReference>
<dbReference type="SUPFAM" id="SSF56059">
    <property type="entry name" value="Glutathione synthetase ATP-binding domain-like"/>
    <property type="match status" value="1"/>
</dbReference>
<evidence type="ECO:0000313" key="6">
    <source>
        <dbReference type="EMBL" id="AXI76793.1"/>
    </source>
</evidence>
<name>A0A345SST8_9ACTN</name>
<dbReference type="InterPro" id="IPR052032">
    <property type="entry name" value="ATP-dep_AA_Ligase"/>
</dbReference>
<accession>A0A345SST8</accession>
<protein>
    <submittedName>
        <fullName evidence="6">ATP-grasp domain-containing protein</fullName>
    </submittedName>
</protein>
<dbReference type="InterPro" id="IPR011761">
    <property type="entry name" value="ATP-grasp"/>
</dbReference>
<evidence type="ECO:0000313" key="7">
    <source>
        <dbReference type="Proteomes" id="UP000249340"/>
    </source>
</evidence>
<dbReference type="RefSeq" id="WP_111491812.1">
    <property type="nucleotide sequence ID" value="NZ_CP031264.1"/>
</dbReference>
<keyword evidence="7" id="KW-1185">Reference proteome</keyword>
<dbReference type="Gene3D" id="3.40.50.20">
    <property type="match status" value="1"/>
</dbReference>